<keyword evidence="2" id="KW-0479">Metal-binding</keyword>
<dbReference type="CDD" id="cd10030">
    <property type="entry name" value="UDG-F4_TTUDGA_SPO1dp_like"/>
    <property type="match status" value="1"/>
</dbReference>
<evidence type="ECO:0000256" key="7">
    <source>
        <dbReference type="ARBA" id="ARBA00023204"/>
    </source>
</evidence>
<evidence type="ECO:0000256" key="1">
    <source>
        <dbReference type="ARBA" id="ARBA00022485"/>
    </source>
</evidence>
<dbReference type="GO" id="GO:0051539">
    <property type="term" value="F:4 iron, 4 sulfur cluster binding"/>
    <property type="evidence" value="ECO:0007669"/>
    <property type="project" value="UniProtKB-KW"/>
</dbReference>
<keyword evidence="1" id="KW-0004">4Fe-4S</keyword>
<protein>
    <recommendedName>
        <fullName evidence="8">Uracil-DNA glycosylase-like domain-containing protein</fullName>
    </recommendedName>
</protein>
<dbReference type="Proteomes" id="UP000216207">
    <property type="component" value="Unassembled WGS sequence"/>
</dbReference>
<dbReference type="InterPro" id="IPR051536">
    <property type="entry name" value="UDG_Type-4/5"/>
</dbReference>
<dbReference type="AlphaFoldDB" id="A0A268P2J7"/>
<keyword evidence="4" id="KW-0378">Hydrolase</keyword>
<dbReference type="Gene3D" id="3.40.470.10">
    <property type="entry name" value="Uracil-DNA glycosylase-like domain"/>
    <property type="match status" value="1"/>
</dbReference>
<dbReference type="InterPro" id="IPR036895">
    <property type="entry name" value="Uracil-DNA_glycosylase-like_sf"/>
</dbReference>
<keyword evidence="3" id="KW-0227">DNA damage</keyword>
<dbReference type="SMART" id="SM00987">
    <property type="entry name" value="UreE_C"/>
    <property type="match status" value="1"/>
</dbReference>
<dbReference type="GO" id="GO:0006281">
    <property type="term" value="P:DNA repair"/>
    <property type="evidence" value="ECO:0007669"/>
    <property type="project" value="UniProtKB-KW"/>
</dbReference>
<dbReference type="GO" id="GO:0097506">
    <property type="term" value="F:deaminated base DNA N-glycosylase activity"/>
    <property type="evidence" value="ECO:0007669"/>
    <property type="project" value="UniProtKB-ARBA"/>
</dbReference>
<evidence type="ECO:0000256" key="6">
    <source>
        <dbReference type="ARBA" id="ARBA00023014"/>
    </source>
</evidence>
<evidence type="ECO:0000256" key="5">
    <source>
        <dbReference type="ARBA" id="ARBA00023004"/>
    </source>
</evidence>
<keyword evidence="6" id="KW-0411">Iron-sulfur</keyword>
<evidence type="ECO:0000256" key="4">
    <source>
        <dbReference type="ARBA" id="ARBA00022801"/>
    </source>
</evidence>
<gene>
    <name evidence="9" type="ORF">CHH72_07580</name>
</gene>
<dbReference type="InterPro" id="IPR005122">
    <property type="entry name" value="Uracil-DNA_glycosylase-like"/>
</dbReference>
<dbReference type="SMART" id="SM00986">
    <property type="entry name" value="UDG"/>
    <property type="match status" value="1"/>
</dbReference>
<proteinExistence type="predicted"/>
<dbReference type="SUPFAM" id="SSF52141">
    <property type="entry name" value="Uracil-DNA glycosylase-like"/>
    <property type="match status" value="1"/>
</dbReference>
<keyword evidence="5" id="KW-0408">Iron</keyword>
<keyword evidence="7" id="KW-0234">DNA repair</keyword>
<accession>A0A268P2J7</accession>
<dbReference type="PANTHER" id="PTHR33693">
    <property type="entry name" value="TYPE-5 URACIL-DNA GLYCOSYLASE"/>
    <property type="match status" value="1"/>
</dbReference>
<organism evidence="9 10">
    <name type="scientific">Shouchella clausii</name>
    <name type="common">Alkalihalobacillus clausii</name>
    <dbReference type="NCBI Taxonomy" id="79880"/>
    <lineage>
        <taxon>Bacteria</taxon>
        <taxon>Bacillati</taxon>
        <taxon>Bacillota</taxon>
        <taxon>Bacilli</taxon>
        <taxon>Bacillales</taxon>
        <taxon>Bacillaceae</taxon>
        <taxon>Shouchella</taxon>
    </lineage>
</organism>
<dbReference type="PANTHER" id="PTHR33693:SF1">
    <property type="entry name" value="TYPE-4 URACIL-DNA GLYCOSYLASE"/>
    <property type="match status" value="1"/>
</dbReference>
<dbReference type="EMBL" id="NPCC01000008">
    <property type="protein sequence ID" value="PAE89490.1"/>
    <property type="molecule type" value="Genomic_DNA"/>
</dbReference>
<dbReference type="Pfam" id="PF03167">
    <property type="entry name" value="UDG"/>
    <property type="match status" value="1"/>
</dbReference>
<reference evidence="9 10" key="1">
    <citation type="submission" date="2017-07" db="EMBL/GenBank/DDBJ databases">
        <title>Isolation and whole genome analysis of endospore-forming bacteria from heroin.</title>
        <authorList>
            <person name="Kalinowski J."/>
            <person name="Ahrens B."/>
            <person name="Al-Dilaimi A."/>
            <person name="Winkler A."/>
            <person name="Wibberg D."/>
            <person name="Schleenbecker U."/>
            <person name="Ruckert C."/>
            <person name="Wolfel R."/>
            <person name="Grass G."/>
        </authorList>
    </citation>
    <scope>NUCLEOTIDE SEQUENCE [LARGE SCALE GENOMIC DNA]</scope>
    <source>
        <strain evidence="9 10">7539</strain>
    </source>
</reference>
<dbReference type="RefSeq" id="WP_035201794.1">
    <property type="nucleotide sequence ID" value="NZ_CP012475.1"/>
</dbReference>
<evidence type="ECO:0000313" key="10">
    <source>
        <dbReference type="Proteomes" id="UP000216207"/>
    </source>
</evidence>
<comment type="caution">
    <text evidence="9">The sequence shown here is derived from an EMBL/GenBank/DDBJ whole genome shotgun (WGS) entry which is preliminary data.</text>
</comment>
<evidence type="ECO:0000259" key="8">
    <source>
        <dbReference type="SMART" id="SM00986"/>
    </source>
</evidence>
<sequence>MISKQLQELGKKRIAPYPCEGFLLGGGNEEADVLFVGEAPGRDELQTHKPFTGRAGANLNGFLKEAGINREDIYITSVVRSRPYKHDVKSSKKPIEERGNRTPTQKEIIAHAPLLDEMINQLDPKLIVTLGAIALKRLVGPGLNLQDVHGKPFCTRLLQLPSLESSKLVRGERQQHVFPTFHPASVFYNPTLATTITNDMRQLRAVLDSLHEQG</sequence>
<evidence type="ECO:0000256" key="2">
    <source>
        <dbReference type="ARBA" id="ARBA00022723"/>
    </source>
</evidence>
<name>A0A268P2J7_SHOCL</name>
<dbReference type="GO" id="GO:0046872">
    <property type="term" value="F:metal ion binding"/>
    <property type="evidence" value="ECO:0007669"/>
    <property type="project" value="UniProtKB-KW"/>
</dbReference>
<feature type="domain" description="Uracil-DNA glycosylase-like" evidence="8">
    <location>
        <begin position="24"/>
        <end position="201"/>
    </location>
</feature>
<evidence type="ECO:0000256" key="3">
    <source>
        <dbReference type="ARBA" id="ARBA00022763"/>
    </source>
</evidence>
<evidence type="ECO:0000313" key="9">
    <source>
        <dbReference type="EMBL" id="PAE89490.1"/>
    </source>
</evidence>